<dbReference type="GO" id="GO:0005524">
    <property type="term" value="F:ATP binding"/>
    <property type="evidence" value="ECO:0007669"/>
    <property type="project" value="InterPro"/>
</dbReference>
<reference evidence="5" key="1">
    <citation type="submission" date="2016-10" db="EMBL/GenBank/DDBJ databases">
        <authorList>
            <person name="Varghese N."/>
            <person name="Submissions S."/>
        </authorList>
    </citation>
    <scope>NUCLEOTIDE SEQUENCE [LARGE SCALE GENOMIC DNA]</scope>
    <source>
        <strain evidence="5">2SM5</strain>
    </source>
</reference>
<dbReference type="STRING" id="797277.SAMN05216198_1558"/>
<dbReference type="PANTHER" id="PTHR34413">
    <property type="entry name" value="PROPHAGE TAIL FIBER ASSEMBLY PROTEIN HOMOLOG TFAE-RELATED-RELATED"/>
    <property type="match status" value="1"/>
</dbReference>
<feature type="domain" description="Terminase large subunit GpA endonuclease" evidence="3">
    <location>
        <begin position="334"/>
        <end position="614"/>
    </location>
</feature>
<protein>
    <submittedName>
        <fullName evidence="4">Phage terminase, large subunit GpA</fullName>
    </submittedName>
</protein>
<dbReference type="InterPro" id="IPR027417">
    <property type="entry name" value="P-loop_NTPase"/>
</dbReference>
<dbReference type="OrthoDB" id="5181253at2"/>
<dbReference type="GO" id="GO:0004519">
    <property type="term" value="F:endonuclease activity"/>
    <property type="evidence" value="ECO:0007669"/>
    <property type="project" value="InterPro"/>
</dbReference>
<dbReference type="InterPro" id="IPR046453">
    <property type="entry name" value="GpA_ATPase"/>
</dbReference>
<dbReference type="InterPro" id="IPR008866">
    <property type="entry name" value="Phage_lambda_GpA-like"/>
</dbReference>
<dbReference type="RefSeq" id="WP_090272784.1">
    <property type="nucleotide sequence ID" value="NZ_LT629748.1"/>
</dbReference>
<feature type="region of interest" description="Disordered" evidence="1">
    <location>
        <begin position="639"/>
        <end position="667"/>
    </location>
</feature>
<evidence type="ECO:0000256" key="1">
    <source>
        <dbReference type="SAM" id="MobiDB-lite"/>
    </source>
</evidence>
<dbReference type="GO" id="GO:0016887">
    <property type="term" value="F:ATP hydrolysis activity"/>
    <property type="evidence" value="ECO:0007669"/>
    <property type="project" value="InterPro"/>
</dbReference>
<dbReference type="InterPro" id="IPR051220">
    <property type="entry name" value="TFA_Chaperone"/>
</dbReference>
<proteinExistence type="inferred from homology"/>
<feature type="domain" description="Phage terminase large subunit GpA ATPase" evidence="2">
    <location>
        <begin position="46"/>
        <end position="304"/>
    </location>
</feature>
<sequence length="667" mass="75444">MSISTAQIKELRSAVRQGLQPLYRPAPQTPVEWADENFYLSSESSYQEGRWETLPFQVAILNSMGNDEIRTVNVIKSARVGYSKMQQAASSYQVEHKRRNILILLPTDGAAAGFMKAHVETMIRDVPAIRALAPWYGVKHRDNTLDTKRFSHSKQLWCLGGAAAKNYREKSVDTIIYDELAAFEPDVEKEGSPTFLGDKRIEGSTFPKSIRGSTPKTNEGDPESDDAIRCQITAAADESPHLFRFHLSCPHCAKEQYLKWGGKDCDFGIKWDPGKPGAPWYLCEHTGCVIQQHEMQEQHPQGRWICEKAGIWTRDGYDFYDPAGELVPTPDSVTWHVWTAYSPFTTWGRIVLDFYKVKGDINRLKTFTNTTLGEVWEAAQGEKVDWELLYARREVYPTVPELGLTLQGGIDTQDDRYEGRVWAVGAGEEMWLVDRWILYGDPASEELRRKVGLKLHQQYTRADGVVMRVERWCWDSGGHYTDEVYAESRKHGVMWVIPIFGANTYGKPIANFPRKRNRARVYSTEVGTDNAKELIYNRLKNQPDIAKCAAPQPGVIHFPANDDICDEDELKQLTAETKRLKVVQGRRVYRWDAGGRRNEALDCLVYALAALRISQQRFGLDLEALAAELAKPVEAEVIDKTPTPTAHTPSAPPAGGWLQIDTGSSWL</sequence>
<dbReference type="Proteomes" id="UP000243426">
    <property type="component" value="Chromosome I"/>
</dbReference>
<gene>
    <name evidence="4" type="ORF">SAMN05216198_1558</name>
</gene>
<dbReference type="HAMAP" id="MF_04144">
    <property type="entry name" value="TERL_LAMBDA"/>
    <property type="match status" value="1"/>
</dbReference>
<dbReference type="AlphaFoldDB" id="A0A1H1QRC0"/>
<accession>A0A1H1QRC0</accession>
<dbReference type="Pfam" id="PF20454">
    <property type="entry name" value="GpA_nuclease"/>
    <property type="match status" value="1"/>
</dbReference>
<dbReference type="EMBL" id="LT629748">
    <property type="protein sequence ID" value="SDS25946.1"/>
    <property type="molecule type" value="Genomic_DNA"/>
</dbReference>
<name>A0A1H1QRC0_9GAMM</name>
<dbReference type="Gene3D" id="3.40.50.300">
    <property type="entry name" value="P-loop containing nucleotide triphosphate hydrolases"/>
    <property type="match status" value="1"/>
</dbReference>
<evidence type="ECO:0000313" key="5">
    <source>
        <dbReference type="Proteomes" id="UP000243426"/>
    </source>
</evidence>
<organism evidence="4 5">
    <name type="scientific">Halopseudomonas litoralis</name>
    <dbReference type="NCBI Taxonomy" id="797277"/>
    <lineage>
        <taxon>Bacteria</taxon>
        <taxon>Pseudomonadati</taxon>
        <taxon>Pseudomonadota</taxon>
        <taxon>Gammaproteobacteria</taxon>
        <taxon>Pseudomonadales</taxon>
        <taxon>Pseudomonadaceae</taxon>
        <taxon>Halopseudomonas</taxon>
    </lineage>
</organism>
<evidence type="ECO:0000313" key="4">
    <source>
        <dbReference type="EMBL" id="SDS25946.1"/>
    </source>
</evidence>
<keyword evidence="5" id="KW-1185">Reference proteome</keyword>
<dbReference type="PANTHER" id="PTHR34413:SF2">
    <property type="entry name" value="PROPHAGE TAIL FIBER ASSEMBLY PROTEIN HOMOLOG TFAE-RELATED"/>
    <property type="match status" value="1"/>
</dbReference>
<feature type="region of interest" description="Disordered" evidence="1">
    <location>
        <begin position="202"/>
        <end position="225"/>
    </location>
</feature>
<dbReference type="InterPro" id="IPR046454">
    <property type="entry name" value="GpA_endonuclease"/>
</dbReference>
<evidence type="ECO:0000259" key="3">
    <source>
        <dbReference type="Pfam" id="PF20454"/>
    </source>
</evidence>
<dbReference type="Pfam" id="PF05876">
    <property type="entry name" value="GpA_ATPase"/>
    <property type="match status" value="1"/>
</dbReference>
<evidence type="ECO:0000259" key="2">
    <source>
        <dbReference type="Pfam" id="PF05876"/>
    </source>
</evidence>